<reference evidence="2 3" key="1">
    <citation type="journal article" date="2021" name="Nat. Plants">
        <title>The Taxus genome provides insights into paclitaxel biosynthesis.</title>
        <authorList>
            <person name="Xiong X."/>
            <person name="Gou J."/>
            <person name="Liao Q."/>
            <person name="Li Y."/>
            <person name="Zhou Q."/>
            <person name="Bi G."/>
            <person name="Li C."/>
            <person name="Du R."/>
            <person name="Wang X."/>
            <person name="Sun T."/>
            <person name="Guo L."/>
            <person name="Liang H."/>
            <person name="Lu P."/>
            <person name="Wu Y."/>
            <person name="Zhang Z."/>
            <person name="Ro D.K."/>
            <person name="Shang Y."/>
            <person name="Huang S."/>
            <person name="Yan J."/>
        </authorList>
    </citation>
    <scope>NUCLEOTIDE SEQUENCE [LARGE SCALE GENOMIC DNA]</scope>
    <source>
        <strain evidence="2">Ta-2019</strain>
    </source>
</reference>
<evidence type="ECO:0000313" key="3">
    <source>
        <dbReference type="Proteomes" id="UP000824469"/>
    </source>
</evidence>
<comment type="caution">
    <text evidence="2">The sequence shown here is derived from an EMBL/GenBank/DDBJ whole genome shotgun (WGS) entry which is preliminary data.</text>
</comment>
<feature type="compositionally biased region" description="Basic and acidic residues" evidence="1">
    <location>
        <begin position="1"/>
        <end position="10"/>
    </location>
</feature>
<sequence length="71" mass="7521">MGRRDNRWGEVDFSLGGGEGNDNSRVDGRITSVDGSLGWEADDETTSVERVGSSMRARGDKGDSSVGGVEE</sequence>
<dbReference type="EMBL" id="JAHRHJ020000005">
    <property type="protein sequence ID" value="KAH9316777.1"/>
    <property type="molecule type" value="Genomic_DNA"/>
</dbReference>
<keyword evidence="3" id="KW-1185">Reference proteome</keyword>
<protein>
    <submittedName>
        <fullName evidence="2">Uncharacterized protein</fullName>
    </submittedName>
</protein>
<feature type="non-terminal residue" evidence="2">
    <location>
        <position position="71"/>
    </location>
</feature>
<accession>A0AA38LDI9</accession>
<dbReference type="AlphaFoldDB" id="A0AA38LDI9"/>
<feature type="region of interest" description="Disordered" evidence="1">
    <location>
        <begin position="1"/>
        <end position="71"/>
    </location>
</feature>
<proteinExistence type="predicted"/>
<name>A0AA38LDI9_TAXCH</name>
<organism evidence="2 3">
    <name type="scientific">Taxus chinensis</name>
    <name type="common">Chinese yew</name>
    <name type="synonym">Taxus wallichiana var. chinensis</name>
    <dbReference type="NCBI Taxonomy" id="29808"/>
    <lineage>
        <taxon>Eukaryota</taxon>
        <taxon>Viridiplantae</taxon>
        <taxon>Streptophyta</taxon>
        <taxon>Embryophyta</taxon>
        <taxon>Tracheophyta</taxon>
        <taxon>Spermatophyta</taxon>
        <taxon>Pinopsida</taxon>
        <taxon>Pinidae</taxon>
        <taxon>Conifers II</taxon>
        <taxon>Cupressales</taxon>
        <taxon>Taxaceae</taxon>
        <taxon>Taxus</taxon>
    </lineage>
</organism>
<gene>
    <name evidence="2" type="ORF">KI387_044015</name>
</gene>
<evidence type="ECO:0000313" key="2">
    <source>
        <dbReference type="EMBL" id="KAH9316777.1"/>
    </source>
</evidence>
<dbReference type="Proteomes" id="UP000824469">
    <property type="component" value="Unassembled WGS sequence"/>
</dbReference>
<evidence type="ECO:0000256" key="1">
    <source>
        <dbReference type="SAM" id="MobiDB-lite"/>
    </source>
</evidence>